<accession>W7TUM5</accession>
<dbReference type="Pfam" id="PF01170">
    <property type="entry name" value="UPF0020"/>
    <property type="match status" value="1"/>
</dbReference>
<comment type="caution">
    <text evidence="5">The sequence shown here is derived from an EMBL/GenBank/DDBJ whole genome shotgun (WGS) entry which is preliminary data.</text>
</comment>
<proteinExistence type="predicted"/>
<keyword evidence="6" id="KW-1185">Reference proteome</keyword>
<keyword evidence="1 5" id="KW-0489">Methyltransferase</keyword>
<organism evidence="5 6">
    <name type="scientific">Nannochloropsis gaditana</name>
    <dbReference type="NCBI Taxonomy" id="72520"/>
    <lineage>
        <taxon>Eukaryota</taxon>
        <taxon>Sar</taxon>
        <taxon>Stramenopiles</taxon>
        <taxon>Ochrophyta</taxon>
        <taxon>Eustigmatophyceae</taxon>
        <taxon>Eustigmatales</taxon>
        <taxon>Monodopsidaceae</taxon>
        <taxon>Nannochloropsis</taxon>
    </lineage>
</organism>
<feature type="chain" id="PRO_5004901146" evidence="3">
    <location>
        <begin position="35"/>
        <end position="522"/>
    </location>
</feature>
<dbReference type="GO" id="GO:0032259">
    <property type="term" value="P:methylation"/>
    <property type="evidence" value="ECO:0007669"/>
    <property type="project" value="UniProtKB-KW"/>
</dbReference>
<dbReference type="AlphaFoldDB" id="W7TUM5"/>
<gene>
    <name evidence="5" type="ORF">Naga_100027g36</name>
</gene>
<dbReference type="Gene3D" id="3.40.50.150">
    <property type="entry name" value="Vaccinia Virus protein VP39"/>
    <property type="match status" value="1"/>
</dbReference>
<evidence type="ECO:0000313" key="5">
    <source>
        <dbReference type="EMBL" id="EWM23989.1"/>
    </source>
</evidence>
<dbReference type="GO" id="GO:0008168">
    <property type="term" value="F:methyltransferase activity"/>
    <property type="evidence" value="ECO:0007669"/>
    <property type="project" value="UniProtKB-KW"/>
</dbReference>
<evidence type="ECO:0000256" key="3">
    <source>
        <dbReference type="SAM" id="SignalP"/>
    </source>
</evidence>
<sequence length="522" mass="58083">MPQPQDEHHARRRGGEKLSYVLLFILLFLLPARSFQHGFHYQDLVIAFRHPSRNTKGFCTGVEKNYVLPQFEFLAALNTSQCSTFAKSLALRPFFHSSTIPFYSIRYGDDIVGPYFTKDLADVSRRCILTYGLFHLLAAGKNPSDTAASACKASNSKGYNHKKGMFSTTIPKYSLSTKLGKRWRVGVVGVSDQNEEILLSSRQKENAVNAFQPFLHGTAGLDPTLRQLDERGPPPELDFFIFIFPKCGQVLLCLRLAQGPGTGKGYTFASKPRRPRSGVLKALAAYREKATFISPTAMDPELAWVMNNMGGVRKRSRVFDPFMGSGSLLFTASLLGAEELFGSDAAQELMGGESRVNKQLIIKSFAYDKNDFSQWVDSLTSPVPVLTQADILSRQLHPLFRSGYYDSIVTDPPYNIKAKVFGKAETATDTKAATARQQTIIPVIFALIDIAASVLVPGGRLVFFLPEWTKQDIGCNKKSDANILSYMLSRTPKAFKVVFTLPQTFSPSFTRWLVCLEKSVNE</sequence>
<evidence type="ECO:0000256" key="2">
    <source>
        <dbReference type="ARBA" id="ARBA00022679"/>
    </source>
</evidence>
<reference evidence="5 6" key="1">
    <citation type="journal article" date="2014" name="Mol. Plant">
        <title>Chromosome Scale Genome Assembly and Transcriptome Profiling of Nannochloropsis gaditana in Nitrogen Depletion.</title>
        <authorList>
            <person name="Corteggiani Carpinelli E."/>
            <person name="Telatin A."/>
            <person name="Vitulo N."/>
            <person name="Forcato C."/>
            <person name="D'Angelo M."/>
            <person name="Schiavon R."/>
            <person name="Vezzi A."/>
            <person name="Giacometti G.M."/>
            <person name="Morosinotto T."/>
            <person name="Valle G."/>
        </authorList>
    </citation>
    <scope>NUCLEOTIDE SEQUENCE [LARGE SCALE GENOMIC DNA]</scope>
    <source>
        <strain evidence="5 6">B-31</strain>
    </source>
</reference>
<dbReference type="InterPro" id="IPR029063">
    <property type="entry name" value="SAM-dependent_MTases_sf"/>
</dbReference>
<feature type="signal peptide" evidence="3">
    <location>
        <begin position="1"/>
        <end position="34"/>
    </location>
</feature>
<keyword evidence="3" id="KW-0732">Signal</keyword>
<dbReference type="PANTHER" id="PTHR13370:SF3">
    <property type="entry name" value="TRNA (GUANINE(10)-N2)-METHYLTRANSFERASE HOMOLOG"/>
    <property type="match status" value="1"/>
</dbReference>
<evidence type="ECO:0000313" key="6">
    <source>
        <dbReference type="Proteomes" id="UP000019335"/>
    </source>
</evidence>
<dbReference type="Proteomes" id="UP000019335">
    <property type="component" value="Chromosome 15"/>
</dbReference>
<dbReference type="EMBL" id="AZIL01001411">
    <property type="protein sequence ID" value="EWM23989.1"/>
    <property type="molecule type" value="Genomic_DNA"/>
</dbReference>
<dbReference type="GO" id="GO:0005737">
    <property type="term" value="C:cytoplasm"/>
    <property type="evidence" value="ECO:0007669"/>
    <property type="project" value="TreeGrafter"/>
</dbReference>
<evidence type="ECO:0000259" key="4">
    <source>
        <dbReference type="Pfam" id="PF01170"/>
    </source>
</evidence>
<dbReference type="InterPro" id="IPR002052">
    <property type="entry name" value="DNA_methylase_N6_adenine_CS"/>
</dbReference>
<dbReference type="SUPFAM" id="SSF53335">
    <property type="entry name" value="S-adenosyl-L-methionine-dependent methyltransferases"/>
    <property type="match status" value="1"/>
</dbReference>
<feature type="domain" description="Ribosomal RNA large subunit methyltransferase K/L-like methyltransferase" evidence="4">
    <location>
        <begin position="288"/>
        <end position="419"/>
    </location>
</feature>
<dbReference type="GO" id="GO:0003676">
    <property type="term" value="F:nucleic acid binding"/>
    <property type="evidence" value="ECO:0007669"/>
    <property type="project" value="InterPro"/>
</dbReference>
<dbReference type="PROSITE" id="PS00092">
    <property type="entry name" value="N6_MTASE"/>
    <property type="match status" value="1"/>
</dbReference>
<dbReference type="InterPro" id="IPR000241">
    <property type="entry name" value="RlmKL-like_Mtase"/>
</dbReference>
<keyword evidence="2 5" id="KW-0808">Transferase</keyword>
<dbReference type="OrthoDB" id="207382at2759"/>
<dbReference type="PRINTS" id="PR00507">
    <property type="entry name" value="N12N6MTFRASE"/>
</dbReference>
<name>W7TUM5_9STRA</name>
<evidence type="ECO:0000256" key="1">
    <source>
        <dbReference type="ARBA" id="ARBA00022603"/>
    </source>
</evidence>
<dbReference type="GO" id="GO:0043527">
    <property type="term" value="C:tRNA methyltransferase complex"/>
    <property type="evidence" value="ECO:0007669"/>
    <property type="project" value="UniProtKB-ARBA"/>
</dbReference>
<dbReference type="PANTHER" id="PTHR13370">
    <property type="entry name" value="RNA METHYLASE-RELATED"/>
    <property type="match status" value="1"/>
</dbReference>
<protein>
    <submittedName>
        <fullName evidence="5">Trna guanosine-2-o-methyltransferase trm11</fullName>
    </submittedName>
</protein>